<dbReference type="InterPro" id="IPR011051">
    <property type="entry name" value="RmlC_Cupin_sf"/>
</dbReference>
<sequence length="184" mass="21259">MAILRFEDGTTYTNLEDISKTLAPLNVALNYWTVGNNRETRNLLNKAALSDEEKETVLQALDGYFEEMKQKEGYQARDLIVLHPNIPNLDAMLSKFERCHTHADDEVRYIVDGEGVFGFVLKDKTQVELTIGPEEYINVPANTEHWFHLTEKKRIKAVRYFITTEGWIPEYTETVVRFPQGVMS</sequence>
<dbReference type="EC" id="1.13.11.54" evidence="9"/>
<dbReference type="AlphaFoldDB" id="A0A2T1M332"/>
<keyword evidence="7 9" id="KW-0408">Iron</keyword>
<keyword evidence="11" id="KW-1185">Reference proteome</keyword>
<feature type="binding site" evidence="9">
    <location>
        <position position="145"/>
    </location>
    <ligand>
        <name>Ni(2+)</name>
        <dbReference type="ChEBI" id="CHEBI:49786"/>
    </ligand>
</feature>
<keyword evidence="2 9" id="KW-0533">Nickel</keyword>
<evidence type="ECO:0000256" key="2">
    <source>
        <dbReference type="ARBA" id="ARBA00022596"/>
    </source>
</evidence>
<dbReference type="RefSeq" id="WP_106454870.1">
    <property type="nucleotide sequence ID" value="NZ_PXOH01000001.1"/>
</dbReference>
<feature type="binding site" evidence="9">
    <location>
        <position position="106"/>
    </location>
    <ligand>
        <name>Fe(2+)</name>
        <dbReference type="ChEBI" id="CHEBI:29033"/>
    </ligand>
</feature>
<dbReference type="Proteomes" id="UP000239001">
    <property type="component" value="Unassembled WGS sequence"/>
</dbReference>
<dbReference type="SUPFAM" id="SSF51182">
    <property type="entry name" value="RmlC-like cupins"/>
    <property type="match status" value="1"/>
</dbReference>
<evidence type="ECO:0000256" key="9">
    <source>
        <dbReference type="HAMAP-Rule" id="MF_01682"/>
    </source>
</evidence>
<dbReference type="InterPro" id="IPR023956">
    <property type="entry name" value="ARD_bac"/>
</dbReference>
<proteinExistence type="inferred from homology"/>
<keyword evidence="8 9" id="KW-0486">Methionine biosynthesis</keyword>
<protein>
    <recommendedName>
        <fullName evidence="9">Acireductone dioxygenase</fullName>
    </recommendedName>
    <alternativeName>
        <fullName evidence="9">1,2-dihydroxy-3-keto-5-methylthiopentene dioxygenase</fullName>
        <shortName evidence="9">DHK-MTPene dioxygenase</shortName>
    </alternativeName>
    <alternativeName>
        <fullName evidence="9">Acireductone dioxygenase (Fe(2+)-requiring)</fullName>
        <shortName evidence="9">ARD'</shortName>
        <shortName evidence="9">Fe-ARD</shortName>
        <ecNumber evidence="9">1.13.11.54</ecNumber>
    </alternativeName>
    <alternativeName>
        <fullName evidence="9">Acireductone dioxygenase (Ni(2+)-requiring)</fullName>
        <shortName evidence="9">ARD</shortName>
        <shortName evidence="9">Ni-ARD</shortName>
        <ecNumber evidence="9">1.13.11.53</ecNumber>
    </alternativeName>
</protein>
<evidence type="ECO:0000256" key="8">
    <source>
        <dbReference type="ARBA" id="ARBA00023167"/>
    </source>
</evidence>
<feature type="site" description="May play a role in transmitting local conformational changes" evidence="9">
    <location>
        <position position="105"/>
    </location>
</feature>
<dbReference type="InterPro" id="IPR014710">
    <property type="entry name" value="RmlC-like_jellyroll"/>
</dbReference>
<dbReference type="EMBL" id="PXOH01000001">
    <property type="protein sequence ID" value="PSF39247.1"/>
    <property type="molecule type" value="Genomic_DNA"/>
</dbReference>
<comment type="cofactor">
    <cofactor evidence="9">
        <name>Fe(2+)</name>
        <dbReference type="ChEBI" id="CHEBI:29033"/>
    </cofactor>
    <text evidence="9">Binds 1 Fe(2+) cation per monomer.</text>
</comment>
<comment type="subunit">
    <text evidence="9">Monomer.</text>
</comment>
<dbReference type="GO" id="GO:0010309">
    <property type="term" value="F:acireductone dioxygenase [iron(II)-requiring] activity"/>
    <property type="evidence" value="ECO:0007669"/>
    <property type="project" value="UniProtKB-UniRule"/>
</dbReference>
<accession>A0A2T1M332</accession>
<evidence type="ECO:0000256" key="3">
    <source>
        <dbReference type="ARBA" id="ARBA00022605"/>
    </source>
</evidence>
<keyword evidence="6 9" id="KW-0560">Oxidoreductase</keyword>
<evidence type="ECO:0000313" key="11">
    <source>
        <dbReference type="Proteomes" id="UP000239001"/>
    </source>
</evidence>
<comment type="cofactor">
    <cofactor evidence="9">
        <name>Ni(2+)</name>
        <dbReference type="ChEBI" id="CHEBI:49786"/>
    </cofactor>
    <text evidence="9">Binds 1 nickel ion per monomer.</text>
</comment>
<feature type="binding site" evidence="9">
    <location>
        <position position="100"/>
    </location>
    <ligand>
        <name>Fe(2+)</name>
        <dbReference type="ChEBI" id="CHEBI:29033"/>
    </ligand>
</feature>
<comment type="function">
    <text evidence="9">Catalyzes 2 different reactions between oxygene and the acireductone 1,2-dihydroxy-3-keto-5-methylthiopentene (DHK-MTPene) depending upon the metal bound in the active site. Fe-containing acireductone dioxygenase (Fe-ARD) produces formate and 2-keto-4-methylthiobutyrate (KMTB), the alpha-ketoacid precursor of methionine in the methionine recycle pathway. Ni-containing acireductone dioxygenase (Ni-ARD) produces methylthiopropionate, carbon monoxide and formate, and does not lie on the methionine recycle pathway.</text>
</comment>
<keyword evidence="4 9" id="KW-0479">Metal-binding</keyword>
<reference evidence="10 11" key="1">
    <citation type="submission" date="2018-03" db="EMBL/GenBank/DDBJ databases">
        <title>The ancient ancestry and fast evolution of plastids.</title>
        <authorList>
            <person name="Moore K.R."/>
            <person name="Magnabosco C."/>
            <person name="Momper L."/>
            <person name="Gold D.A."/>
            <person name="Bosak T."/>
            <person name="Fournier G.P."/>
        </authorList>
    </citation>
    <scope>NUCLEOTIDE SEQUENCE [LARGE SCALE GENOMIC DNA]</scope>
    <source>
        <strain evidence="10 11">CCALA 016</strain>
    </source>
</reference>
<dbReference type="Pfam" id="PF03079">
    <property type="entry name" value="ARD"/>
    <property type="match status" value="1"/>
</dbReference>
<feature type="binding site" evidence="9">
    <location>
        <position position="102"/>
    </location>
    <ligand>
        <name>Fe(2+)</name>
        <dbReference type="ChEBI" id="CHEBI:29033"/>
    </ligand>
</feature>
<dbReference type="UniPathway" id="UPA00904">
    <property type="reaction ID" value="UER00878"/>
</dbReference>
<dbReference type="EC" id="1.13.11.53" evidence="9"/>
<comment type="catalytic activity">
    <reaction evidence="1 9">
        <text>1,2-dihydroxy-5-(methylsulfanyl)pent-1-en-3-one + O2 = 4-methylsulfanyl-2-oxobutanoate + formate + 2 H(+)</text>
        <dbReference type="Rhea" id="RHEA:24504"/>
        <dbReference type="ChEBI" id="CHEBI:15378"/>
        <dbReference type="ChEBI" id="CHEBI:15379"/>
        <dbReference type="ChEBI" id="CHEBI:15740"/>
        <dbReference type="ChEBI" id="CHEBI:16723"/>
        <dbReference type="ChEBI" id="CHEBI:49252"/>
        <dbReference type="EC" id="1.13.11.54"/>
    </reaction>
</comment>
<organism evidence="10 11">
    <name type="scientific">Aphanothece hegewaldii CCALA 016</name>
    <dbReference type="NCBI Taxonomy" id="2107694"/>
    <lineage>
        <taxon>Bacteria</taxon>
        <taxon>Bacillati</taxon>
        <taxon>Cyanobacteriota</taxon>
        <taxon>Cyanophyceae</taxon>
        <taxon>Oscillatoriophycideae</taxon>
        <taxon>Chroococcales</taxon>
        <taxon>Aphanothecaceae</taxon>
        <taxon>Aphanothece</taxon>
    </lineage>
</organism>
<feature type="binding site" evidence="9">
    <location>
        <position position="100"/>
    </location>
    <ligand>
        <name>Ni(2+)</name>
        <dbReference type="ChEBI" id="CHEBI:49786"/>
    </ligand>
</feature>
<comment type="caution">
    <text evidence="9">Lacks conserved residue(s) required for the propagation of feature annotation.</text>
</comment>
<dbReference type="CDD" id="cd02232">
    <property type="entry name" value="cupin_ARD"/>
    <property type="match status" value="1"/>
</dbReference>
<dbReference type="GO" id="GO:0005506">
    <property type="term" value="F:iron ion binding"/>
    <property type="evidence" value="ECO:0007669"/>
    <property type="project" value="UniProtKB-UniRule"/>
</dbReference>
<evidence type="ECO:0000313" key="10">
    <source>
        <dbReference type="EMBL" id="PSF39247.1"/>
    </source>
</evidence>
<feature type="binding site" evidence="9">
    <location>
        <position position="102"/>
    </location>
    <ligand>
        <name>Ni(2+)</name>
        <dbReference type="ChEBI" id="CHEBI:49786"/>
    </ligand>
</feature>
<dbReference type="GO" id="GO:0010308">
    <property type="term" value="F:acireductone dioxygenase (Ni2+-requiring) activity"/>
    <property type="evidence" value="ECO:0007669"/>
    <property type="project" value="UniProtKB-UniRule"/>
</dbReference>
<feature type="binding site" evidence="9">
    <location>
        <position position="106"/>
    </location>
    <ligand>
        <name>Ni(2+)</name>
        <dbReference type="ChEBI" id="CHEBI:49786"/>
    </ligand>
</feature>
<evidence type="ECO:0000256" key="1">
    <source>
        <dbReference type="ARBA" id="ARBA00000428"/>
    </source>
</evidence>
<evidence type="ECO:0000256" key="6">
    <source>
        <dbReference type="ARBA" id="ARBA00023002"/>
    </source>
</evidence>
<dbReference type="OrthoDB" id="9795636at2"/>
<feature type="site" description="Important to generate the dianion" evidence="9">
    <location>
        <position position="108"/>
    </location>
</feature>
<dbReference type="PANTHER" id="PTHR23418:SF0">
    <property type="entry name" value="ACIREDUCTONE DIOXYGENASE"/>
    <property type="match status" value="1"/>
</dbReference>
<dbReference type="PANTHER" id="PTHR23418">
    <property type="entry name" value="ACIREDUCTONE DIOXYGENASE"/>
    <property type="match status" value="1"/>
</dbReference>
<dbReference type="GO" id="GO:0019284">
    <property type="term" value="P:L-methionine salvage from S-adenosylmethionine"/>
    <property type="evidence" value="ECO:0007669"/>
    <property type="project" value="InterPro"/>
</dbReference>
<comment type="catalytic activity">
    <reaction evidence="9">
        <text>1,2-dihydroxy-5-(methylsulfanyl)pent-1-en-3-one + O2 = 3-(methylsulfanyl)propanoate + CO + formate + 2 H(+)</text>
        <dbReference type="Rhea" id="RHEA:14161"/>
        <dbReference type="ChEBI" id="CHEBI:15378"/>
        <dbReference type="ChEBI" id="CHEBI:15379"/>
        <dbReference type="ChEBI" id="CHEBI:15740"/>
        <dbReference type="ChEBI" id="CHEBI:17245"/>
        <dbReference type="ChEBI" id="CHEBI:49016"/>
        <dbReference type="ChEBI" id="CHEBI:49252"/>
        <dbReference type="EC" id="1.13.11.53"/>
    </reaction>
</comment>
<name>A0A2T1M332_9CHRO</name>
<dbReference type="Gene3D" id="2.60.120.10">
    <property type="entry name" value="Jelly Rolls"/>
    <property type="match status" value="1"/>
</dbReference>
<evidence type="ECO:0000256" key="4">
    <source>
        <dbReference type="ARBA" id="ARBA00022723"/>
    </source>
</evidence>
<gene>
    <name evidence="9" type="primary">mtnD</name>
    <name evidence="10" type="ORF">C7H19_00195</name>
</gene>
<keyword evidence="3 9" id="KW-0028">Amino-acid biosynthesis</keyword>
<comment type="pathway">
    <text evidence="9">Amino-acid biosynthesis; L-methionine biosynthesis via salvage pathway; L-methionine from S-methyl-5-thio-alpha-D-ribose 1-phosphate: step 5/6.</text>
</comment>
<comment type="caution">
    <text evidence="10">The sequence shown here is derived from an EMBL/GenBank/DDBJ whole genome shotgun (WGS) entry which is preliminary data.</text>
</comment>
<evidence type="ECO:0000256" key="5">
    <source>
        <dbReference type="ARBA" id="ARBA00022964"/>
    </source>
</evidence>
<reference evidence="10 11" key="2">
    <citation type="submission" date="2018-03" db="EMBL/GenBank/DDBJ databases">
        <authorList>
            <person name="Keele B.F."/>
        </authorList>
    </citation>
    <scope>NUCLEOTIDE SEQUENCE [LARGE SCALE GENOMIC DNA]</scope>
    <source>
        <strain evidence="10 11">CCALA 016</strain>
    </source>
</reference>
<dbReference type="HAMAP" id="MF_01682">
    <property type="entry name" value="Salvage_MtnD"/>
    <property type="match status" value="1"/>
</dbReference>
<feature type="binding site" evidence="9">
    <location>
        <position position="145"/>
    </location>
    <ligand>
        <name>Fe(2+)</name>
        <dbReference type="ChEBI" id="CHEBI:29033"/>
    </ligand>
</feature>
<dbReference type="InterPro" id="IPR004313">
    <property type="entry name" value="ARD"/>
</dbReference>
<dbReference type="GO" id="GO:0016151">
    <property type="term" value="F:nickel cation binding"/>
    <property type="evidence" value="ECO:0007669"/>
    <property type="project" value="UniProtKB-UniRule"/>
</dbReference>
<evidence type="ECO:0000256" key="7">
    <source>
        <dbReference type="ARBA" id="ARBA00023004"/>
    </source>
</evidence>
<keyword evidence="5 9" id="KW-0223">Dioxygenase</keyword>
<comment type="similarity">
    <text evidence="9">Belongs to the acireductone dioxygenase (ARD) family.</text>
</comment>
<dbReference type="GO" id="GO:0019509">
    <property type="term" value="P:L-methionine salvage from methylthioadenosine"/>
    <property type="evidence" value="ECO:0007669"/>
    <property type="project" value="UniProtKB-UniRule"/>
</dbReference>